<proteinExistence type="predicted"/>
<feature type="non-terminal residue" evidence="2">
    <location>
        <position position="45"/>
    </location>
</feature>
<name>A0A383ADY3_9ZZZZ</name>
<feature type="transmembrane region" description="Helical" evidence="1">
    <location>
        <begin position="20"/>
        <end position="37"/>
    </location>
</feature>
<organism evidence="2">
    <name type="scientific">marine metagenome</name>
    <dbReference type="NCBI Taxonomy" id="408172"/>
    <lineage>
        <taxon>unclassified sequences</taxon>
        <taxon>metagenomes</taxon>
        <taxon>ecological metagenomes</taxon>
    </lineage>
</organism>
<dbReference type="EMBL" id="UINC01191266">
    <property type="protein sequence ID" value="SVE05821.1"/>
    <property type="molecule type" value="Genomic_DNA"/>
</dbReference>
<sequence>MKVGVERKSMLRVFSGVSNLAKGIVLLLVGVAVFFVMKSLQAPEI</sequence>
<evidence type="ECO:0000256" key="1">
    <source>
        <dbReference type="SAM" id="Phobius"/>
    </source>
</evidence>
<keyword evidence="1" id="KW-1133">Transmembrane helix</keyword>
<protein>
    <submittedName>
        <fullName evidence="2">Uncharacterized protein</fullName>
    </submittedName>
</protein>
<keyword evidence="1" id="KW-0812">Transmembrane</keyword>
<accession>A0A383ADY3</accession>
<reference evidence="2" key="1">
    <citation type="submission" date="2018-05" db="EMBL/GenBank/DDBJ databases">
        <authorList>
            <person name="Lanie J.A."/>
            <person name="Ng W.-L."/>
            <person name="Kazmierczak K.M."/>
            <person name="Andrzejewski T.M."/>
            <person name="Davidsen T.M."/>
            <person name="Wayne K.J."/>
            <person name="Tettelin H."/>
            <person name="Glass J.I."/>
            <person name="Rusch D."/>
            <person name="Podicherti R."/>
            <person name="Tsui H.-C.T."/>
            <person name="Winkler M.E."/>
        </authorList>
    </citation>
    <scope>NUCLEOTIDE SEQUENCE</scope>
</reference>
<keyword evidence="1" id="KW-0472">Membrane</keyword>
<evidence type="ECO:0000313" key="2">
    <source>
        <dbReference type="EMBL" id="SVE05821.1"/>
    </source>
</evidence>
<gene>
    <name evidence="2" type="ORF">METZ01_LOCUS458675</name>
</gene>
<dbReference type="AlphaFoldDB" id="A0A383ADY3"/>